<gene>
    <name evidence="1" type="ORF">CLO192961_LOCUS320751</name>
</gene>
<proteinExistence type="predicted"/>
<reference evidence="1 2" key="1">
    <citation type="submission" date="2019-06" db="EMBL/GenBank/DDBJ databases">
        <authorList>
            <person name="Broberg M."/>
        </authorList>
    </citation>
    <scope>NUCLEOTIDE SEQUENCE [LARGE SCALE GENOMIC DNA]</scope>
</reference>
<name>A0ABY6UQI5_BIOOC</name>
<dbReference type="Proteomes" id="UP000766486">
    <property type="component" value="Unassembled WGS sequence"/>
</dbReference>
<comment type="caution">
    <text evidence="1">The sequence shown here is derived from an EMBL/GenBank/DDBJ whole genome shotgun (WGS) entry which is preliminary data.</text>
</comment>
<sequence>MCGEIQYDLRETLTSLTEYAGIGSYSNPLLAPDMEVRQAPTFCVGDKVWLNMTGDREGPYLIASAYASASGGIYTLCGLDGIMSVRGKLFDAKCLEKAV</sequence>
<dbReference type="EMBL" id="CABFNS010000844">
    <property type="protein sequence ID" value="VUC32124.1"/>
    <property type="molecule type" value="Genomic_DNA"/>
</dbReference>
<accession>A0ABY6UQI5</accession>
<evidence type="ECO:0000313" key="1">
    <source>
        <dbReference type="EMBL" id="VUC32124.1"/>
    </source>
</evidence>
<evidence type="ECO:0000313" key="2">
    <source>
        <dbReference type="Proteomes" id="UP000766486"/>
    </source>
</evidence>
<keyword evidence="2" id="KW-1185">Reference proteome</keyword>
<protein>
    <submittedName>
        <fullName evidence="1">Uncharacterized protein</fullName>
    </submittedName>
</protein>
<organism evidence="1 2">
    <name type="scientific">Bionectria ochroleuca</name>
    <name type="common">Gliocladium roseum</name>
    <dbReference type="NCBI Taxonomy" id="29856"/>
    <lineage>
        <taxon>Eukaryota</taxon>
        <taxon>Fungi</taxon>
        <taxon>Dikarya</taxon>
        <taxon>Ascomycota</taxon>
        <taxon>Pezizomycotina</taxon>
        <taxon>Sordariomycetes</taxon>
        <taxon>Hypocreomycetidae</taxon>
        <taxon>Hypocreales</taxon>
        <taxon>Bionectriaceae</taxon>
        <taxon>Clonostachys</taxon>
    </lineage>
</organism>